<dbReference type="EMBL" id="JAUFQS010000005">
    <property type="protein sequence ID" value="MDN3687419.1"/>
    <property type="molecule type" value="Genomic_DNA"/>
</dbReference>
<dbReference type="SUPFAM" id="SSF51445">
    <property type="entry name" value="(Trans)glycosidases"/>
    <property type="match status" value="1"/>
</dbReference>
<gene>
    <name evidence="2" type="ORF">QWZ15_06245</name>
</gene>
<reference evidence="3" key="1">
    <citation type="journal article" date="2019" name="Int. J. Syst. Evol. Microbiol.">
        <title>The Global Catalogue of Microorganisms (GCM) 10K type strain sequencing project: providing services to taxonomists for standard genome sequencing and annotation.</title>
        <authorList>
            <consortium name="The Broad Institute Genomics Platform"/>
            <consortium name="The Broad Institute Genome Sequencing Center for Infectious Disease"/>
            <person name="Wu L."/>
            <person name="Ma J."/>
        </authorList>
    </citation>
    <scope>NUCLEOTIDE SEQUENCE [LARGE SCALE GENOMIC DNA]</scope>
    <source>
        <strain evidence="3">CECT 7706</strain>
    </source>
</reference>
<dbReference type="InterPro" id="IPR026444">
    <property type="entry name" value="Secre_tail"/>
</dbReference>
<evidence type="ECO:0000313" key="3">
    <source>
        <dbReference type="Proteomes" id="UP001236663"/>
    </source>
</evidence>
<dbReference type="Proteomes" id="UP001236663">
    <property type="component" value="Unassembled WGS sequence"/>
</dbReference>
<dbReference type="InterPro" id="IPR008979">
    <property type="entry name" value="Galactose-bd-like_sf"/>
</dbReference>
<dbReference type="InterPro" id="IPR017853">
    <property type="entry name" value="GH"/>
</dbReference>
<proteinExistence type="predicted"/>
<evidence type="ECO:0000313" key="2">
    <source>
        <dbReference type="EMBL" id="MDN3687419.1"/>
    </source>
</evidence>
<dbReference type="Gene3D" id="3.20.20.80">
    <property type="entry name" value="Glycosidases"/>
    <property type="match status" value="1"/>
</dbReference>
<sequence>MPFRLLLLCILLRCESPAFAFSTENPLFKVGGTITASTAAANAPALQAIDGNLSTSWVSANPFPNLYFSNPEQNILLGQALISPSGAVLANATDGKLGTYTPQVGLIDGMATAELVFSDPKKILLLGLRLGGLQEDVEMKLFDASGTFTSLLYTTTQNNATIRFTPDAENIVSITLSSGSPFFIYDLAALDQPAVEYLTIDLEQDRWIKQIHSKHWAGWGNATATSLLVGTHLDSLVQVGSLNPADLSVVITEFPQAIKARYVRIAHTLVPENYKKVSVFELEIFGENAPNPPSSVTWDPHAGLYPALSSEATVVVSSTAAGEQNHASRVLDNDYSTAWVSDNPLPDRYVSNPLQNVLLNLSGEASGGIPIEKATDGLLGNSTASIPIPEGENLAWYRLSVPSLPIHRLGLRISNNFSEPISIRLTTANGERKDLSYPVGTSGHQRFTVELDQVTEVYLSSPSAFSIQEMAAYSQPLTEHLTMDLGETKQVSWIRSRQWNGAGTAISATLLLGNHPDSLVGVKDLDPSILDLQFIQLPEPVQARYLRLEIQLADENYKKAAIQEITVYDEFGNYGPPPAPKPQDLSFGELFGLNTVWAWGTKKVPNLQGPDEGAQKFIRAASQARNYHNIHWDTPEPDIIPSYDPDNPQVHLKWTQWIQEYSDWKNKGFTVDATYTFDRFRESDWDSPYESAQALGQAFAATFGPGNLDLIRSAEIGNEPWDYSNETYQLILEGMAKGMKEADPALTVLPAALQASNPEAGNSGVTKNYIGYKLSEAAAPYLDGINLHLYSYIRNERGIRIAVHPEHPASEMRALFAGLRFRDHNMPGKEVHVTEWGWDASSENETASNSEAVSSISQAVYAVRGLLWLSRMGVDRAHWYFYANVDLESRDSQRNYDRSGLTESLNFNFKEKRSFIAAEALQNRMASLRFQEVLKEDEKAYIYLLRNEAGEDSHLIAWRPVTGDDSVAVTLPFPYEFAAEAAWYLSGLDPQGEVATVRYENGHIILPLSSKPLLIKLGKSSHSTMRMRQDASLLSEEIDGKVKLILTTGSPLVGAECIALTHPLNLGNEVLSWEKSDELTWYSFLDYLPPGSYQTSALLKGADGQLLTTNAVRFEVKSQVTLNPNPSTGMAAIEVKRPFPEPSQLTILSVDGQVIGTYVLPADETVLPLPVAHLKTGLYIIKLENSGFTDRIRFLKE</sequence>
<dbReference type="RefSeq" id="WP_163386683.1">
    <property type="nucleotide sequence ID" value="NZ_JAUFQS010000005.1"/>
</dbReference>
<accession>A0ABT8C5W9</accession>
<dbReference type="SUPFAM" id="SSF49785">
    <property type="entry name" value="Galactose-binding domain-like"/>
    <property type="match status" value="1"/>
</dbReference>
<feature type="chain" id="PRO_5045801875" evidence="1">
    <location>
        <begin position="21"/>
        <end position="1197"/>
    </location>
</feature>
<comment type="caution">
    <text evidence="2">The sequence shown here is derived from an EMBL/GenBank/DDBJ whole genome shotgun (WGS) entry which is preliminary data.</text>
</comment>
<keyword evidence="1" id="KW-0732">Signal</keyword>
<name>A0ABT8C5W9_9BACT</name>
<dbReference type="NCBIfam" id="TIGR04183">
    <property type="entry name" value="Por_Secre_tail"/>
    <property type="match status" value="1"/>
</dbReference>
<protein>
    <submittedName>
        <fullName evidence="2">T9SS type A sorting domain-containing protein</fullName>
    </submittedName>
</protein>
<evidence type="ECO:0000256" key="1">
    <source>
        <dbReference type="SAM" id="SignalP"/>
    </source>
</evidence>
<dbReference type="Gene3D" id="2.60.120.260">
    <property type="entry name" value="Galactose-binding domain-like"/>
    <property type="match status" value="2"/>
</dbReference>
<keyword evidence="3" id="KW-1185">Reference proteome</keyword>
<feature type="signal peptide" evidence="1">
    <location>
        <begin position="1"/>
        <end position="20"/>
    </location>
</feature>
<organism evidence="2 3">
    <name type="scientific">Cyclobacterium jeungdonense</name>
    <dbReference type="NCBI Taxonomy" id="708087"/>
    <lineage>
        <taxon>Bacteria</taxon>
        <taxon>Pseudomonadati</taxon>
        <taxon>Bacteroidota</taxon>
        <taxon>Cytophagia</taxon>
        <taxon>Cytophagales</taxon>
        <taxon>Cyclobacteriaceae</taxon>
        <taxon>Cyclobacterium</taxon>
    </lineage>
</organism>